<gene>
    <name evidence="1" type="ORF">RFN29_11130</name>
</gene>
<evidence type="ECO:0000313" key="2">
    <source>
        <dbReference type="Proteomes" id="UP001271249"/>
    </source>
</evidence>
<organism evidence="1 2">
    <name type="scientific">Mesorhizobium captivum</name>
    <dbReference type="NCBI Taxonomy" id="3072319"/>
    <lineage>
        <taxon>Bacteria</taxon>
        <taxon>Pseudomonadati</taxon>
        <taxon>Pseudomonadota</taxon>
        <taxon>Alphaproteobacteria</taxon>
        <taxon>Hyphomicrobiales</taxon>
        <taxon>Phyllobacteriaceae</taxon>
        <taxon>Mesorhizobium</taxon>
    </lineage>
</organism>
<dbReference type="Proteomes" id="UP001271249">
    <property type="component" value="Unassembled WGS sequence"/>
</dbReference>
<dbReference type="RefSeq" id="WP_320226129.1">
    <property type="nucleotide sequence ID" value="NZ_JAVIJC010000009.1"/>
</dbReference>
<name>A0ABU4YYT1_9HYPH</name>
<dbReference type="PIRSF" id="PIRSF019217">
    <property type="entry name" value="Acetone_carboxlyase_gsu"/>
    <property type="match status" value="1"/>
</dbReference>
<dbReference type="InterPro" id="IPR016750">
    <property type="entry name" value="Aceto_COase_bsu/gsu"/>
</dbReference>
<reference evidence="1 2" key="1">
    <citation type="submission" date="2023-08" db="EMBL/GenBank/DDBJ databases">
        <title>Implementing the SeqCode for naming new Mesorhizobium species isolated from Vachellia karroo root nodules.</title>
        <authorList>
            <person name="Van Lill M."/>
        </authorList>
    </citation>
    <scope>NUCLEOTIDE SEQUENCE [LARGE SCALE GENOMIC DNA]</scope>
    <source>
        <strain evidence="1 2">VK22B</strain>
    </source>
</reference>
<evidence type="ECO:0000313" key="1">
    <source>
        <dbReference type="EMBL" id="MDX8492132.1"/>
    </source>
</evidence>
<keyword evidence="2" id="KW-1185">Reference proteome</keyword>
<proteinExistence type="predicted"/>
<sequence length="168" mass="19244">MSSYSKEVIADLVAGTLPWPQTRRIMSAYKDDDRFFKYVAVLQDRVGWSDPILLPVGDHLFICQSGGERVTKCECGHFFGDYRKNWKLKAAIIVRDTEESLREIYPNSDLPDPEWMEIREFICPECGTLHEVEAAAPGYPIVHDFEPDLEGFYRDWLGKPLEPSNKGG</sequence>
<comment type="caution">
    <text evidence="1">The sequence shown here is derived from an EMBL/GenBank/DDBJ whole genome shotgun (WGS) entry which is preliminary data.</text>
</comment>
<protein>
    <submittedName>
        <fullName evidence="1">Acetone carboxylase subunit gamma</fullName>
    </submittedName>
</protein>
<accession>A0ABU4YYT1</accession>
<dbReference type="EMBL" id="JAVIJC010000009">
    <property type="protein sequence ID" value="MDX8492132.1"/>
    <property type="molecule type" value="Genomic_DNA"/>
</dbReference>
<dbReference type="Pfam" id="PF08882">
    <property type="entry name" value="Acetone_carb_G"/>
    <property type="match status" value="1"/>
</dbReference>